<accession>A0A553Q4K8</accession>
<feature type="region of interest" description="Disordered" evidence="2">
    <location>
        <begin position="1"/>
        <end position="41"/>
    </location>
</feature>
<dbReference type="SUPFAM" id="SSF110916">
    <property type="entry name" value="Peptidyl-tRNA hydrolase domain-like"/>
    <property type="match status" value="1"/>
</dbReference>
<dbReference type="GO" id="GO:0005762">
    <property type="term" value="C:mitochondrial large ribosomal subunit"/>
    <property type="evidence" value="ECO:0007669"/>
    <property type="project" value="TreeGrafter"/>
</dbReference>
<dbReference type="InterPro" id="IPR045853">
    <property type="entry name" value="Pep_chain_release_fac_I_sf"/>
</dbReference>
<name>A0A553Q4K8_9TELE</name>
<keyword evidence="4" id="KW-1185">Reference proteome</keyword>
<dbReference type="PANTHER" id="PTHR11075">
    <property type="entry name" value="PEPTIDE CHAIN RELEASE FACTOR"/>
    <property type="match status" value="1"/>
</dbReference>
<evidence type="ECO:0000256" key="2">
    <source>
        <dbReference type="SAM" id="MobiDB-lite"/>
    </source>
</evidence>
<feature type="coiled-coil region" evidence="1">
    <location>
        <begin position="129"/>
        <end position="167"/>
    </location>
</feature>
<keyword evidence="1" id="KW-0175">Coiled coil</keyword>
<evidence type="ECO:0000256" key="1">
    <source>
        <dbReference type="SAM" id="Coils"/>
    </source>
</evidence>
<dbReference type="GO" id="GO:0004045">
    <property type="term" value="F:peptidyl-tRNA hydrolase activity"/>
    <property type="evidence" value="ECO:0007669"/>
    <property type="project" value="TreeGrafter"/>
</dbReference>
<protein>
    <submittedName>
        <fullName evidence="3">Uncharacterized protein</fullName>
    </submittedName>
</protein>
<dbReference type="EMBL" id="SRMA01026360">
    <property type="protein sequence ID" value="TRY84865.1"/>
    <property type="molecule type" value="Genomic_DNA"/>
</dbReference>
<dbReference type="InterPro" id="IPR052104">
    <property type="entry name" value="Mito_Release_Factor_mL62"/>
</dbReference>
<dbReference type="Gene3D" id="3.30.160.20">
    <property type="match status" value="1"/>
</dbReference>
<dbReference type="AlphaFoldDB" id="A0A553Q4K8"/>
<proteinExistence type="predicted"/>
<dbReference type="Proteomes" id="UP000316079">
    <property type="component" value="Unassembled WGS sequence"/>
</dbReference>
<dbReference type="GO" id="GO:0016150">
    <property type="term" value="F:translation release factor activity, codon nonspecific"/>
    <property type="evidence" value="ECO:0007669"/>
    <property type="project" value="TreeGrafter"/>
</dbReference>
<evidence type="ECO:0000313" key="3">
    <source>
        <dbReference type="EMBL" id="TRY84865.1"/>
    </source>
</evidence>
<organism evidence="3 4">
    <name type="scientific">Danionella cerebrum</name>
    <dbReference type="NCBI Taxonomy" id="2873325"/>
    <lineage>
        <taxon>Eukaryota</taxon>
        <taxon>Metazoa</taxon>
        <taxon>Chordata</taxon>
        <taxon>Craniata</taxon>
        <taxon>Vertebrata</taxon>
        <taxon>Euteleostomi</taxon>
        <taxon>Actinopterygii</taxon>
        <taxon>Neopterygii</taxon>
        <taxon>Teleostei</taxon>
        <taxon>Ostariophysi</taxon>
        <taxon>Cypriniformes</taxon>
        <taxon>Danionidae</taxon>
        <taxon>Danioninae</taxon>
        <taxon>Danionella</taxon>
    </lineage>
</organism>
<evidence type="ECO:0000313" key="4">
    <source>
        <dbReference type="Proteomes" id="UP000316079"/>
    </source>
</evidence>
<dbReference type="GO" id="GO:0070126">
    <property type="term" value="P:mitochondrial translational termination"/>
    <property type="evidence" value="ECO:0007669"/>
    <property type="project" value="TreeGrafter"/>
</dbReference>
<reference evidence="3 4" key="1">
    <citation type="journal article" date="2019" name="Sci. Data">
        <title>Hybrid genome assembly and annotation of Danionella translucida.</title>
        <authorList>
            <person name="Kadobianskyi M."/>
            <person name="Schulze L."/>
            <person name="Schuelke M."/>
            <person name="Judkewitz B."/>
        </authorList>
    </citation>
    <scope>NUCLEOTIDE SEQUENCE [LARGE SCALE GENOMIC DNA]</scope>
    <source>
        <strain evidence="3 4">Bolton</strain>
    </source>
</reference>
<feature type="region of interest" description="Disordered" evidence="2">
    <location>
        <begin position="56"/>
        <end position="96"/>
    </location>
</feature>
<sequence>MTADGGSRSPAASDSRPVLGSGVSEHQSRPATSFRRSARSPEGCYRVRYEKLQVSFSRSSGPGGQHVNKEPGDNLKVVLPSSEEQSHKQNPLPPSLSSRAEVRFHVQTADWLPTAVRREILSVVSRCQHRNLQECVRKISELIKEANQKLTDSINREKSENVEDEQKQFRLKRWNEQRLRQKKIASAIKKSRRMDYD</sequence>
<comment type="caution">
    <text evidence="3">The sequence shown here is derived from an EMBL/GenBank/DDBJ whole genome shotgun (WGS) entry which is preliminary data.</text>
</comment>
<dbReference type="PANTHER" id="PTHR11075:SF54">
    <property type="entry name" value="LARGE RIBOSOMAL SUBUNIT PROTEIN ML62"/>
    <property type="match status" value="1"/>
</dbReference>
<gene>
    <name evidence="3" type="ORF">DNTS_020488</name>
</gene>
<dbReference type="SUPFAM" id="SSF75620">
    <property type="entry name" value="Release factor"/>
    <property type="match status" value="1"/>
</dbReference>